<dbReference type="OrthoDB" id="8780871at2759"/>
<dbReference type="EMBL" id="JAFJMO010000004">
    <property type="protein sequence ID" value="KAJ8279618.1"/>
    <property type="molecule type" value="Genomic_DNA"/>
</dbReference>
<dbReference type="SUPFAM" id="SSF54403">
    <property type="entry name" value="Cystatin/monellin"/>
    <property type="match status" value="2"/>
</dbReference>
<evidence type="ECO:0000256" key="1">
    <source>
        <dbReference type="ARBA" id="ARBA00004613"/>
    </source>
</evidence>
<protein>
    <recommendedName>
        <fullName evidence="8">Cystatin fetuin-A-type domain-containing protein</fullName>
    </recommendedName>
</protein>
<dbReference type="InterPro" id="IPR025760">
    <property type="entry name" value="Cystatin_Fetuin_A"/>
</dbReference>
<dbReference type="InterPro" id="IPR000010">
    <property type="entry name" value="Cystatin_dom"/>
</dbReference>
<feature type="signal peptide" evidence="7">
    <location>
        <begin position="1"/>
        <end position="18"/>
    </location>
</feature>
<dbReference type="GO" id="GO:0072562">
    <property type="term" value="C:blood microparticle"/>
    <property type="evidence" value="ECO:0007669"/>
    <property type="project" value="TreeGrafter"/>
</dbReference>
<comment type="caution">
    <text evidence="9">The sequence shown here is derived from an EMBL/GenBank/DDBJ whole genome shotgun (WGS) entry which is preliminary data.</text>
</comment>
<dbReference type="GO" id="GO:0004869">
    <property type="term" value="F:cysteine-type endopeptidase inhibitor activity"/>
    <property type="evidence" value="ECO:0007669"/>
    <property type="project" value="InterPro"/>
</dbReference>
<gene>
    <name evidence="9" type="ORF">COCON_G00066840</name>
</gene>
<organism evidence="9 10">
    <name type="scientific">Conger conger</name>
    <name type="common">Conger eel</name>
    <name type="synonym">Muraena conger</name>
    <dbReference type="NCBI Taxonomy" id="82655"/>
    <lineage>
        <taxon>Eukaryota</taxon>
        <taxon>Metazoa</taxon>
        <taxon>Chordata</taxon>
        <taxon>Craniata</taxon>
        <taxon>Vertebrata</taxon>
        <taxon>Euteleostomi</taxon>
        <taxon>Actinopterygii</taxon>
        <taxon>Neopterygii</taxon>
        <taxon>Teleostei</taxon>
        <taxon>Anguilliformes</taxon>
        <taxon>Congridae</taxon>
        <taxon>Conger</taxon>
    </lineage>
</organism>
<dbReference type="SMART" id="SM00043">
    <property type="entry name" value="CY"/>
    <property type="match status" value="2"/>
</dbReference>
<dbReference type="CDD" id="cd00042">
    <property type="entry name" value="CY"/>
    <property type="match status" value="2"/>
</dbReference>
<accession>A0A9Q1I452</accession>
<evidence type="ECO:0000256" key="6">
    <source>
        <dbReference type="ARBA" id="ARBA00023180"/>
    </source>
</evidence>
<reference evidence="9" key="1">
    <citation type="journal article" date="2023" name="Science">
        <title>Genome structures resolve the early diversification of teleost fishes.</title>
        <authorList>
            <person name="Parey E."/>
            <person name="Louis A."/>
            <person name="Montfort J."/>
            <person name="Bouchez O."/>
            <person name="Roques C."/>
            <person name="Iampietro C."/>
            <person name="Lluch J."/>
            <person name="Castinel A."/>
            <person name="Donnadieu C."/>
            <person name="Desvignes T."/>
            <person name="Floi Bucao C."/>
            <person name="Jouanno E."/>
            <person name="Wen M."/>
            <person name="Mejri S."/>
            <person name="Dirks R."/>
            <person name="Jansen H."/>
            <person name="Henkel C."/>
            <person name="Chen W.J."/>
            <person name="Zahm M."/>
            <person name="Cabau C."/>
            <person name="Klopp C."/>
            <person name="Thompson A.W."/>
            <person name="Robinson-Rechavi M."/>
            <person name="Braasch I."/>
            <person name="Lecointre G."/>
            <person name="Bobe J."/>
            <person name="Postlethwait J.H."/>
            <person name="Berthelot C."/>
            <person name="Roest Crollius H."/>
            <person name="Guiguen Y."/>
        </authorList>
    </citation>
    <scope>NUCLEOTIDE SEQUENCE</scope>
    <source>
        <strain evidence="9">Concon-B</strain>
    </source>
</reference>
<dbReference type="GO" id="GO:0031012">
    <property type="term" value="C:extracellular matrix"/>
    <property type="evidence" value="ECO:0007669"/>
    <property type="project" value="TreeGrafter"/>
</dbReference>
<evidence type="ECO:0000313" key="9">
    <source>
        <dbReference type="EMBL" id="KAJ8279618.1"/>
    </source>
</evidence>
<keyword evidence="6" id="KW-0325">Glycoprotein</keyword>
<evidence type="ECO:0000256" key="4">
    <source>
        <dbReference type="ARBA" id="ARBA00022737"/>
    </source>
</evidence>
<keyword evidence="3 7" id="KW-0732">Signal</keyword>
<dbReference type="InterPro" id="IPR050735">
    <property type="entry name" value="Kininogen_Fetuin_HRG"/>
</dbReference>
<dbReference type="PANTHER" id="PTHR13814:SF6">
    <property type="entry name" value="ALPHA-2-HS-GLYCOPROTEIN"/>
    <property type="match status" value="1"/>
</dbReference>
<dbReference type="Gene3D" id="3.10.450.10">
    <property type="match status" value="2"/>
</dbReference>
<feature type="domain" description="Cystatin fetuin-A-type" evidence="8">
    <location>
        <begin position="21"/>
        <end position="134"/>
    </location>
</feature>
<keyword evidence="2" id="KW-0964">Secreted</keyword>
<keyword evidence="4" id="KW-0677">Repeat</keyword>
<dbReference type="InterPro" id="IPR046350">
    <property type="entry name" value="Cystatin_sf"/>
</dbReference>
<evidence type="ECO:0000256" key="3">
    <source>
        <dbReference type="ARBA" id="ARBA00022729"/>
    </source>
</evidence>
<proteinExistence type="predicted"/>
<dbReference type="PANTHER" id="PTHR13814">
    <property type="entry name" value="FETUIN"/>
    <property type="match status" value="1"/>
</dbReference>
<keyword evidence="5" id="KW-1015">Disulfide bond</keyword>
<dbReference type="PROSITE" id="PS51529">
    <property type="entry name" value="CYSTATIN_FETUIN_A"/>
    <property type="match status" value="1"/>
</dbReference>
<evidence type="ECO:0000256" key="7">
    <source>
        <dbReference type="SAM" id="SignalP"/>
    </source>
</evidence>
<dbReference type="Pfam" id="PF00031">
    <property type="entry name" value="Cystatin"/>
    <property type="match status" value="1"/>
</dbReference>
<feature type="chain" id="PRO_5040190163" description="Cystatin fetuin-A-type domain-containing protein" evidence="7">
    <location>
        <begin position="19"/>
        <end position="336"/>
    </location>
</feature>
<evidence type="ECO:0000256" key="2">
    <source>
        <dbReference type="ARBA" id="ARBA00022525"/>
    </source>
</evidence>
<dbReference type="AlphaFoldDB" id="A0A9Q1I452"/>
<sequence>MKCVGAVLVLGMLVGAWAIPVPAPLIHFPPCDSHDIEEAAVVAVDYINSHQEHGYKYALARIEKAKVISTPAGGDTIILELDLLESNCHVLNPTPIANCTVRPKTAMRIEGDCDVAVKKLDGVLSVLAFKCKSEPDSREDFCGGCPTLLPLNHTDGLEVVDVALEALNRQANATTYKLVEVSRLTSQVIGGGFKLETEFVTVETNLMDDTRVPFHGFCQASTVTKPPTPSVDCSLFQIPPAPVAPATNDTTLPGPQVLPGPGPLGGLHHKLIHLHDPAATGLLSVSKESGEVPVVKRDVLAVPTAPSEPDQPTVVDQGPVIGGPGPVICPGRIRIL</sequence>
<name>A0A9Q1I452_CONCO</name>
<evidence type="ECO:0000259" key="8">
    <source>
        <dbReference type="PROSITE" id="PS51529"/>
    </source>
</evidence>
<comment type="subcellular location">
    <subcellularLocation>
        <location evidence="1">Secreted</location>
    </subcellularLocation>
</comment>
<keyword evidence="10" id="KW-1185">Reference proteome</keyword>
<evidence type="ECO:0000256" key="5">
    <source>
        <dbReference type="ARBA" id="ARBA00023157"/>
    </source>
</evidence>
<evidence type="ECO:0000313" key="10">
    <source>
        <dbReference type="Proteomes" id="UP001152803"/>
    </source>
</evidence>
<dbReference type="Proteomes" id="UP001152803">
    <property type="component" value="Unassembled WGS sequence"/>
</dbReference>